<dbReference type="STRING" id="1317117.ATO7_09657"/>
<dbReference type="InterPro" id="IPR016164">
    <property type="entry name" value="FAD-linked_Oxase-like_C"/>
</dbReference>
<keyword evidence="4" id="KW-0274">FAD</keyword>
<dbReference type="GO" id="GO:0016491">
    <property type="term" value="F:oxidoreductase activity"/>
    <property type="evidence" value="ECO:0007669"/>
    <property type="project" value="UniProtKB-KW"/>
</dbReference>
<organism evidence="7 8">
    <name type="scientific">Oceanococcus atlanticus</name>
    <dbReference type="NCBI Taxonomy" id="1317117"/>
    <lineage>
        <taxon>Bacteria</taxon>
        <taxon>Pseudomonadati</taxon>
        <taxon>Pseudomonadota</taxon>
        <taxon>Gammaproteobacteria</taxon>
        <taxon>Chromatiales</taxon>
        <taxon>Oceanococcaceae</taxon>
        <taxon>Oceanococcus</taxon>
    </lineage>
</organism>
<dbReference type="EMBL" id="AQQV01000002">
    <property type="protein sequence ID" value="ORE87297.1"/>
    <property type="molecule type" value="Genomic_DNA"/>
</dbReference>
<dbReference type="FunFam" id="3.30.465.10:FF:000025">
    <property type="entry name" value="FAD-binding oxidoreductase"/>
    <property type="match status" value="1"/>
</dbReference>
<dbReference type="Gene3D" id="3.30.70.2740">
    <property type="match status" value="1"/>
</dbReference>
<dbReference type="Gene3D" id="3.30.465.10">
    <property type="match status" value="1"/>
</dbReference>
<dbReference type="GO" id="GO:0071949">
    <property type="term" value="F:FAD binding"/>
    <property type="evidence" value="ECO:0007669"/>
    <property type="project" value="InterPro"/>
</dbReference>
<dbReference type="Pfam" id="PF02913">
    <property type="entry name" value="FAD-oxidase_C"/>
    <property type="match status" value="1"/>
</dbReference>
<evidence type="ECO:0000256" key="2">
    <source>
        <dbReference type="ARBA" id="ARBA00008000"/>
    </source>
</evidence>
<dbReference type="InterPro" id="IPR051264">
    <property type="entry name" value="FAD-oxidored/transferase_4"/>
</dbReference>
<accession>A0A1Y1SE65</accession>
<feature type="domain" description="FAD-binding PCMH-type" evidence="6">
    <location>
        <begin position="34"/>
        <end position="213"/>
    </location>
</feature>
<dbReference type="InterPro" id="IPR016169">
    <property type="entry name" value="FAD-bd_PCMH_sub2"/>
</dbReference>
<reference evidence="7 8" key="1">
    <citation type="submission" date="2013-04" db="EMBL/GenBank/DDBJ databases">
        <title>Oceanococcus atlanticus 22II-S10r2 Genome Sequencing.</title>
        <authorList>
            <person name="Lai Q."/>
            <person name="Li G."/>
            <person name="Shao Z."/>
        </authorList>
    </citation>
    <scope>NUCLEOTIDE SEQUENCE [LARGE SCALE GENOMIC DNA]</scope>
    <source>
        <strain evidence="7 8">22II-S10r2</strain>
    </source>
</reference>
<dbReference type="Pfam" id="PF01565">
    <property type="entry name" value="FAD_binding_4"/>
    <property type="match status" value="1"/>
</dbReference>
<dbReference type="Proteomes" id="UP000192342">
    <property type="component" value="Unassembled WGS sequence"/>
</dbReference>
<comment type="caution">
    <text evidence="7">The sequence shown here is derived from an EMBL/GenBank/DDBJ whole genome shotgun (WGS) entry which is preliminary data.</text>
</comment>
<evidence type="ECO:0000256" key="1">
    <source>
        <dbReference type="ARBA" id="ARBA00001974"/>
    </source>
</evidence>
<dbReference type="PANTHER" id="PTHR43716:SF1">
    <property type="entry name" value="D-2-HYDROXYGLUTARATE DEHYDROGENASE, MITOCHONDRIAL"/>
    <property type="match status" value="1"/>
</dbReference>
<dbReference type="InterPro" id="IPR016166">
    <property type="entry name" value="FAD-bd_PCMH"/>
</dbReference>
<dbReference type="InterPro" id="IPR016171">
    <property type="entry name" value="Vanillyl_alc_oxidase_C-sub2"/>
</dbReference>
<evidence type="ECO:0000313" key="7">
    <source>
        <dbReference type="EMBL" id="ORE87297.1"/>
    </source>
</evidence>
<dbReference type="FunFam" id="1.10.45.10:FF:000001">
    <property type="entry name" value="D-lactate dehydrogenase mitochondrial"/>
    <property type="match status" value="1"/>
</dbReference>
<evidence type="ECO:0000259" key="6">
    <source>
        <dbReference type="PROSITE" id="PS51387"/>
    </source>
</evidence>
<dbReference type="RefSeq" id="WP_083561545.1">
    <property type="nucleotide sequence ID" value="NZ_AQQV01000002.1"/>
</dbReference>
<dbReference type="Gene3D" id="3.30.70.2190">
    <property type="match status" value="1"/>
</dbReference>
<gene>
    <name evidence="7" type="ORF">ATO7_09657</name>
</gene>
<evidence type="ECO:0000256" key="3">
    <source>
        <dbReference type="ARBA" id="ARBA00022630"/>
    </source>
</evidence>
<dbReference type="SUPFAM" id="SSF56176">
    <property type="entry name" value="FAD-binding/transporter-associated domain-like"/>
    <property type="match status" value="1"/>
</dbReference>
<dbReference type="PROSITE" id="PS51387">
    <property type="entry name" value="FAD_PCMH"/>
    <property type="match status" value="1"/>
</dbReference>
<dbReference type="InterPro" id="IPR004113">
    <property type="entry name" value="FAD-bd_oxidored_4_C"/>
</dbReference>
<comment type="similarity">
    <text evidence="2">Belongs to the FAD-binding oxidoreductase/transferase type 4 family.</text>
</comment>
<sequence>MKIPELLAAALPQDCVTTEAWALQSYGCDRTTIWPAQAVAVVRPRHIDEVQRCVQLANEHGFALVPSGGRTGLSGGAVASNGEVVLSLERMNRIVDFDPVDASVRVEAGVVTAQLQDYARDKGLYYPVDFAAAGSSQIGGNIATNAGGIKVIRYGMTRDRVRGLSVVTGKGERLELNRGLLKNNTGYDFRHLFVGSEGTLGVICEANLALAPAPADPLVLVLGVPRFADVLEVLASFRQRFSLSAFECFSDNGLRKVCAAHQLAPPLSTPAAYYALIEVDECDGAAEQAVAAFEYCVDQGWVSDGVISQSLGQAAELWKLREYLSETLAAWTPYKNDISVAVSRLPAFLVEADALMAARYPDCEVVWYGHIGDGNLHLNILKPERWSKDDFLSRCSAVTDELGDLLVRHGGSISAEHGVGLLKRDYLHYTRSPAEIELMRGMKALFDPRGVLNPGKLIG</sequence>
<dbReference type="GO" id="GO:0022904">
    <property type="term" value="P:respiratory electron transport chain"/>
    <property type="evidence" value="ECO:0007669"/>
    <property type="project" value="TreeGrafter"/>
</dbReference>
<comment type="cofactor">
    <cofactor evidence="1">
        <name>FAD</name>
        <dbReference type="ChEBI" id="CHEBI:57692"/>
    </cofactor>
</comment>
<name>A0A1Y1SE65_9GAMM</name>
<evidence type="ECO:0000256" key="5">
    <source>
        <dbReference type="ARBA" id="ARBA00023002"/>
    </source>
</evidence>
<dbReference type="InterPro" id="IPR036318">
    <property type="entry name" value="FAD-bd_PCMH-like_sf"/>
</dbReference>
<proteinExistence type="inferred from homology"/>
<dbReference type="AlphaFoldDB" id="A0A1Y1SE65"/>
<evidence type="ECO:0000256" key="4">
    <source>
        <dbReference type="ARBA" id="ARBA00022827"/>
    </source>
</evidence>
<dbReference type="InterPro" id="IPR006094">
    <property type="entry name" value="Oxid_FAD_bind_N"/>
</dbReference>
<keyword evidence="8" id="KW-1185">Reference proteome</keyword>
<dbReference type="PANTHER" id="PTHR43716">
    <property type="entry name" value="D-2-HYDROXYGLUTARATE DEHYDROGENASE, MITOCHONDRIAL"/>
    <property type="match status" value="1"/>
</dbReference>
<dbReference type="OrthoDB" id="9811557at2"/>
<protein>
    <submittedName>
        <fullName evidence="7">Dehydrogenase</fullName>
    </submittedName>
</protein>
<dbReference type="SUPFAM" id="SSF55103">
    <property type="entry name" value="FAD-linked oxidases, C-terminal domain"/>
    <property type="match status" value="1"/>
</dbReference>
<evidence type="ECO:0000313" key="8">
    <source>
        <dbReference type="Proteomes" id="UP000192342"/>
    </source>
</evidence>
<keyword evidence="3" id="KW-0285">Flavoprotein</keyword>
<keyword evidence="5" id="KW-0560">Oxidoreductase</keyword>
<dbReference type="Gene3D" id="1.10.45.10">
    <property type="entry name" value="Vanillyl-alcohol Oxidase, Chain A, domain 4"/>
    <property type="match status" value="1"/>
</dbReference>